<organism evidence="1 2">
    <name type="scientific">Brachionus plicatilis</name>
    <name type="common">Marine rotifer</name>
    <name type="synonym">Brachionus muelleri</name>
    <dbReference type="NCBI Taxonomy" id="10195"/>
    <lineage>
        <taxon>Eukaryota</taxon>
        <taxon>Metazoa</taxon>
        <taxon>Spiralia</taxon>
        <taxon>Gnathifera</taxon>
        <taxon>Rotifera</taxon>
        <taxon>Eurotatoria</taxon>
        <taxon>Monogononta</taxon>
        <taxon>Pseudotrocha</taxon>
        <taxon>Ploima</taxon>
        <taxon>Brachionidae</taxon>
        <taxon>Brachionus</taxon>
    </lineage>
</organism>
<dbReference type="Proteomes" id="UP000276133">
    <property type="component" value="Unassembled WGS sequence"/>
</dbReference>
<sequence>MPMSSKKESFDKTDICQTLVFQAYRSVARVFLVYPLISFKYCIPEYICVFSTFHKLFFSNMY</sequence>
<name>A0A3M7SRR5_BRAPC</name>
<accession>A0A3M7SRR5</accession>
<comment type="caution">
    <text evidence="1">The sequence shown here is derived from an EMBL/GenBank/DDBJ whole genome shotgun (WGS) entry which is preliminary data.</text>
</comment>
<keyword evidence="2" id="KW-1185">Reference proteome</keyword>
<evidence type="ECO:0000313" key="2">
    <source>
        <dbReference type="Proteomes" id="UP000276133"/>
    </source>
</evidence>
<evidence type="ECO:0000313" key="1">
    <source>
        <dbReference type="EMBL" id="RNA38436.1"/>
    </source>
</evidence>
<dbReference type="EMBL" id="REGN01000871">
    <property type="protein sequence ID" value="RNA38436.1"/>
    <property type="molecule type" value="Genomic_DNA"/>
</dbReference>
<gene>
    <name evidence="1" type="ORF">BpHYR1_023336</name>
</gene>
<reference evidence="1 2" key="1">
    <citation type="journal article" date="2018" name="Sci. Rep.">
        <title>Genomic signatures of local adaptation to the degree of environmental predictability in rotifers.</title>
        <authorList>
            <person name="Franch-Gras L."/>
            <person name="Hahn C."/>
            <person name="Garcia-Roger E.M."/>
            <person name="Carmona M.J."/>
            <person name="Serra M."/>
            <person name="Gomez A."/>
        </authorList>
    </citation>
    <scope>NUCLEOTIDE SEQUENCE [LARGE SCALE GENOMIC DNA]</scope>
    <source>
        <strain evidence="1">HYR1</strain>
    </source>
</reference>
<dbReference type="AlphaFoldDB" id="A0A3M7SRR5"/>
<protein>
    <submittedName>
        <fullName evidence="1">Uncharacterized protein</fullName>
    </submittedName>
</protein>
<proteinExistence type="predicted"/>